<feature type="compositionally biased region" description="Pro residues" evidence="9">
    <location>
        <begin position="322"/>
        <end position="332"/>
    </location>
</feature>
<dbReference type="InterPro" id="IPR035717">
    <property type="entry name" value="Drebrin-like_SH3"/>
</dbReference>
<keyword evidence="7" id="KW-0206">Cytoskeleton</keyword>
<dbReference type="PRINTS" id="PR00452">
    <property type="entry name" value="SH3DOMAIN"/>
</dbReference>
<dbReference type="FunFam" id="2.30.30.40:FF:000046">
    <property type="entry name" value="Drebrin-like protein isoform B"/>
    <property type="match status" value="1"/>
</dbReference>
<feature type="compositionally biased region" description="Pro residues" evidence="9">
    <location>
        <begin position="342"/>
        <end position="353"/>
    </location>
</feature>
<evidence type="ECO:0000313" key="12">
    <source>
        <dbReference type="EMBL" id="KAK0420269.1"/>
    </source>
</evidence>
<evidence type="ECO:0000256" key="5">
    <source>
        <dbReference type="ARBA" id="ARBA00023054"/>
    </source>
</evidence>
<dbReference type="SUPFAM" id="SSF50044">
    <property type="entry name" value="SH3-domain"/>
    <property type="match status" value="1"/>
</dbReference>
<comment type="subcellular location">
    <subcellularLocation>
        <location evidence="1">Cytoplasm</location>
        <location evidence="1">Cytoskeleton</location>
    </subcellularLocation>
</comment>
<dbReference type="PANTHER" id="PTHR10829:SF25">
    <property type="entry name" value="DREBRIN-LIKE PROTEIN"/>
    <property type="match status" value="1"/>
</dbReference>
<dbReference type="Gene3D" id="3.40.20.10">
    <property type="entry name" value="Severin"/>
    <property type="match status" value="1"/>
</dbReference>
<name>A0AA39IBM8_9BILA</name>
<dbReference type="Gene3D" id="2.30.30.40">
    <property type="entry name" value="SH3 Domains"/>
    <property type="match status" value="1"/>
</dbReference>
<dbReference type="CDD" id="cd11960">
    <property type="entry name" value="SH3_Abp1_eu"/>
    <property type="match status" value="1"/>
</dbReference>
<evidence type="ECO:0000256" key="3">
    <source>
        <dbReference type="ARBA" id="ARBA00022443"/>
    </source>
</evidence>
<dbReference type="GO" id="GO:0030833">
    <property type="term" value="P:regulation of actin filament polymerization"/>
    <property type="evidence" value="ECO:0007669"/>
    <property type="project" value="TreeGrafter"/>
</dbReference>
<dbReference type="GO" id="GO:0014069">
    <property type="term" value="C:postsynaptic density"/>
    <property type="evidence" value="ECO:0007669"/>
    <property type="project" value="TreeGrafter"/>
</dbReference>
<keyword evidence="3 8" id="KW-0728">SH3 domain</keyword>
<evidence type="ECO:0000256" key="8">
    <source>
        <dbReference type="PROSITE-ProRule" id="PRU00192"/>
    </source>
</evidence>
<keyword evidence="4" id="KW-0963">Cytoplasm</keyword>
<evidence type="ECO:0000256" key="1">
    <source>
        <dbReference type="ARBA" id="ARBA00004245"/>
    </source>
</evidence>
<dbReference type="PROSITE" id="PS51263">
    <property type="entry name" value="ADF_H"/>
    <property type="match status" value="1"/>
</dbReference>
<dbReference type="InterPro" id="IPR001452">
    <property type="entry name" value="SH3_domain"/>
</dbReference>
<organism evidence="12 13">
    <name type="scientific">Steinernema hermaphroditum</name>
    <dbReference type="NCBI Taxonomy" id="289476"/>
    <lineage>
        <taxon>Eukaryota</taxon>
        <taxon>Metazoa</taxon>
        <taxon>Ecdysozoa</taxon>
        <taxon>Nematoda</taxon>
        <taxon>Chromadorea</taxon>
        <taxon>Rhabditida</taxon>
        <taxon>Tylenchina</taxon>
        <taxon>Panagrolaimomorpha</taxon>
        <taxon>Strongyloidoidea</taxon>
        <taxon>Steinernematidae</taxon>
        <taxon>Steinernema</taxon>
    </lineage>
</organism>
<comment type="caution">
    <text evidence="12">The sequence shown here is derived from an EMBL/GenBank/DDBJ whole genome shotgun (WGS) entry which is preliminary data.</text>
</comment>
<dbReference type="PROSITE" id="PS50002">
    <property type="entry name" value="SH3"/>
    <property type="match status" value="1"/>
</dbReference>
<evidence type="ECO:0000256" key="2">
    <source>
        <dbReference type="ARBA" id="ARBA00011039"/>
    </source>
</evidence>
<proteinExistence type="inferred from homology"/>
<dbReference type="InterPro" id="IPR029006">
    <property type="entry name" value="ADF-H/Gelsolin-like_dom_sf"/>
</dbReference>
<dbReference type="GO" id="GO:0030027">
    <property type="term" value="C:lamellipodium"/>
    <property type="evidence" value="ECO:0007669"/>
    <property type="project" value="TreeGrafter"/>
</dbReference>
<dbReference type="SUPFAM" id="SSF55753">
    <property type="entry name" value="Actin depolymerizing proteins"/>
    <property type="match status" value="1"/>
</dbReference>
<dbReference type="Pfam" id="PF00241">
    <property type="entry name" value="Cofilin_ADF"/>
    <property type="match status" value="1"/>
</dbReference>
<dbReference type="SMART" id="SM00102">
    <property type="entry name" value="ADF"/>
    <property type="match status" value="1"/>
</dbReference>
<evidence type="ECO:0000256" key="9">
    <source>
        <dbReference type="SAM" id="MobiDB-lite"/>
    </source>
</evidence>
<evidence type="ECO:0000259" key="10">
    <source>
        <dbReference type="PROSITE" id="PS50002"/>
    </source>
</evidence>
<dbReference type="Pfam" id="PF14604">
    <property type="entry name" value="SH3_9"/>
    <property type="match status" value="1"/>
</dbReference>
<feature type="compositionally biased region" description="Pro residues" evidence="9">
    <location>
        <begin position="373"/>
        <end position="383"/>
    </location>
</feature>
<feature type="region of interest" description="Disordered" evidence="9">
    <location>
        <begin position="272"/>
        <end position="385"/>
    </location>
</feature>
<feature type="domain" description="ADF-H" evidence="11">
    <location>
        <begin position="21"/>
        <end position="150"/>
    </location>
</feature>
<comment type="similarity">
    <text evidence="2">Belongs to the ABP1 family.</text>
</comment>
<keyword evidence="6" id="KW-0009">Actin-binding</keyword>
<dbReference type="Proteomes" id="UP001175271">
    <property type="component" value="Unassembled WGS sequence"/>
</dbReference>
<evidence type="ECO:0000259" key="11">
    <source>
        <dbReference type="PROSITE" id="PS51263"/>
    </source>
</evidence>
<evidence type="ECO:0000313" key="13">
    <source>
        <dbReference type="Proteomes" id="UP001175271"/>
    </source>
</evidence>
<dbReference type="GO" id="GO:0030864">
    <property type="term" value="C:cortical actin cytoskeleton"/>
    <property type="evidence" value="ECO:0007669"/>
    <property type="project" value="TreeGrafter"/>
</dbReference>
<evidence type="ECO:0000256" key="6">
    <source>
        <dbReference type="ARBA" id="ARBA00023203"/>
    </source>
</evidence>
<feature type="region of interest" description="Disordered" evidence="9">
    <location>
        <begin position="199"/>
        <end position="225"/>
    </location>
</feature>
<sequence>MTFGEFVVFCRRCCAAVMTLNVRNHENELRSVFQQVTQADVGRKWAILEYEGNSNILRVGEQGDGGLEEFSQSFEGGKLQYGIFAIKVQGITYPKVVLIHWQGEGVPVQRLSATASHATEIQSFFKTVHVSIHARNEYDVESKAIMEAVMKSCGSAALASNGQDQGFVQPEAVGSVYRPVKPHKDINVSEREQFWKQQDEEEKRRLAEEQKRQQDETRRMAQERENMVSEFQRCAAVSAPEKITTYRTQRPVGADSKSLVSGRAQMFSNLAKEQEASMIQPKKSINTGKPRHWEIKKESPAPLPSSSVSGVREEPAPVTPVSEPPPPPPVQVPEPVAAAPPAASPPPPPPAPVEPAKTHEVVSPAGNSYSLPPEDPVSEPPAATPVCYYPSQVDGTRAIALWDYQAEEDNEISFEPDEVITEIEMIDEGWWRGRGPNGNYGLFPANYVKLL</sequence>
<dbReference type="GO" id="GO:0030427">
    <property type="term" value="C:site of polarized growth"/>
    <property type="evidence" value="ECO:0007669"/>
    <property type="project" value="TreeGrafter"/>
</dbReference>
<evidence type="ECO:0008006" key="14">
    <source>
        <dbReference type="Google" id="ProtNLM"/>
    </source>
</evidence>
<dbReference type="SMART" id="SM00326">
    <property type="entry name" value="SH3"/>
    <property type="match status" value="1"/>
</dbReference>
<dbReference type="InterPro" id="IPR002108">
    <property type="entry name" value="ADF-H"/>
</dbReference>
<keyword evidence="5" id="KW-0175">Coiled coil</keyword>
<dbReference type="EMBL" id="JAUCMV010000002">
    <property type="protein sequence ID" value="KAK0420269.1"/>
    <property type="molecule type" value="Genomic_DNA"/>
</dbReference>
<feature type="domain" description="SH3" evidence="10">
    <location>
        <begin position="393"/>
        <end position="451"/>
    </location>
</feature>
<dbReference type="GO" id="GO:0030425">
    <property type="term" value="C:dendrite"/>
    <property type="evidence" value="ECO:0007669"/>
    <property type="project" value="TreeGrafter"/>
</dbReference>
<keyword evidence="13" id="KW-1185">Reference proteome</keyword>
<dbReference type="GO" id="GO:0045773">
    <property type="term" value="P:positive regulation of axon extension"/>
    <property type="evidence" value="ECO:0007669"/>
    <property type="project" value="TreeGrafter"/>
</dbReference>
<dbReference type="GO" id="GO:0051015">
    <property type="term" value="F:actin filament binding"/>
    <property type="evidence" value="ECO:0007669"/>
    <property type="project" value="TreeGrafter"/>
</dbReference>
<evidence type="ECO:0000256" key="4">
    <source>
        <dbReference type="ARBA" id="ARBA00022490"/>
    </source>
</evidence>
<evidence type="ECO:0000256" key="7">
    <source>
        <dbReference type="ARBA" id="ARBA00023212"/>
    </source>
</evidence>
<reference evidence="12" key="1">
    <citation type="submission" date="2023-06" db="EMBL/GenBank/DDBJ databases">
        <title>Genomic analysis of the entomopathogenic nematode Steinernema hermaphroditum.</title>
        <authorList>
            <person name="Schwarz E.M."/>
            <person name="Heppert J.K."/>
            <person name="Baniya A."/>
            <person name="Schwartz H.T."/>
            <person name="Tan C.-H."/>
            <person name="Antoshechkin I."/>
            <person name="Sternberg P.W."/>
            <person name="Goodrich-Blair H."/>
            <person name="Dillman A.R."/>
        </authorList>
    </citation>
    <scope>NUCLEOTIDE SEQUENCE</scope>
    <source>
        <strain evidence="12">PS9179</strain>
        <tissue evidence="12">Whole animal</tissue>
    </source>
</reference>
<dbReference type="GO" id="GO:0048812">
    <property type="term" value="P:neuron projection morphogenesis"/>
    <property type="evidence" value="ECO:0007669"/>
    <property type="project" value="TreeGrafter"/>
</dbReference>
<dbReference type="PANTHER" id="PTHR10829">
    <property type="entry name" value="CORTACTIN AND DREBRIN"/>
    <property type="match status" value="1"/>
</dbReference>
<dbReference type="GO" id="GO:0005884">
    <property type="term" value="C:actin filament"/>
    <property type="evidence" value="ECO:0007669"/>
    <property type="project" value="TreeGrafter"/>
</dbReference>
<dbReference type="InterPro" id="IPR036028">
    <property type="entry name" value="SH3-like_dom_sf"/>
</dbReference>
<dbReference type="AlphaFoldDB" id="A0AA39IBM8"/>
<gene>
    <name evidence="12" type="ORF">QR680_014593</name>
</gene>
<dbReference type="GO" id="GO:0098974">
    <property type="term" value="P:postsynaptic actin cytoskeleton organization"/>
    <property type="evidence" value="ECO:0007669"/>
    <property type="project" value="TreeGrafter"/>
</dbReference>
<protein>
    <recommendedName>
        <fullName evidence="14">SH3 domain-containing protein</fullName>
    </recommendedName>
</protein>
<accession>A0AA39IBM8</accession>
<dbReference type="GO" id="GO:0045211">
    <property type="term" value="C:postsynaptic membrane"/>
    <property type="evidence" value="ECO:0007669"/>
    <property type="project" value="TreeGrafter"/>
</dbReference>